<dbReference type="AlphaFoldDB" id="L1J437"/>
<evidence type="ECO:0000313" key="4">
    <source>
        <dbReference type="EMBL" id="EKX43266.1"/>
    </source>
</evidence>
<feature type="transmembrane region" description="Helical" evidence="1">
    <location>
        <begin position="441"/>
        <end position="462"/>
    </location>
</feature>
<evidence type="ECO:0000256" key="2">
    <source>
        <dbReference type="SAM" id="SignalP"/>
    </source>
</evidence>
<organism evidence="4">
    <name type="scientific">Guillardia theta (strain CCMP2712)</name>
    <name type="common">Cryptophyte</name>
    <dbReference type="NCBI Taxonomy" id="905079"/>
    <lineage>
        <taxon>Eukaryota</taxon>
        <taxon>Cryptophyceae</taxon>
        <taxon>Pyrenomonadales</taxon>
        <taxon>Geminigeraceae</taxon>
        <taxon>Guillardia</taxon>
    </lineage>
</organism>
<dbReference type="RefSeq" id="XP_005830246.1">
    <property type="nucleotide sequence ID" value="XM_005830189.1"/>
</dbReference>
<feature type="chain" id="PRO_5008770908" description="PhoD-like phosphatase metallophosphatase domain-containing protein" evidence="2">
    <location>
        <begin position="18"/>
        <end position="538"/>
    </location>
</feature>
<dbReference type="HOGENOM" id="CLU_506669_0_0_1"/>
<keyword evidence="1" id="KW-0812">Transmembrane</keyword>
<accession>L1J437</accession>
<reference evidence="6" key="2">
    <citation type="submission" date="2012-11" db="EMBL/GenBank/DDBJ databases">
        <authorList>
            <person name="Kuo A."/>
            <person name="Curtis B.A."/>
            <person name="Tanifuji G."/>
            <person name="Burki F."/>
            <person name="Gruber A."/>
            <person name="Irimia M."/>
            <person name="Maruyama S."/>
            <person name="Arias M.C."/>
            <person name="Ball S.G."/>
            <person name="Gile G.H."/>
            <person name="Hirakawa Y."/>
            <person name="Hopkins J.F."/>
            <person name="Rensing S.A."/>
            <person name="Schmutz J."/>
            <person name="Symeonidi A."/>
            <person name="Elias M."/>
            <person name="Eveleigh R.J."/>
            <person name="Herman E.K."/>
            <person name="Klute M.J."/>
            <person name="Nakayama T."/>
            <person name="Obornik M."/>
            <person name="Reyes-Prieto A."/>
            <person name="Armbrust E.V."/>
            <person name="Aves S.J."/>
            <person name="Beiko R.G."/>
            <person name="Coutinho P."/>
            <person name="Dacks J.B."/>
            <person name="Durnford D.G."/>
            <person name="Fast N.M."/>
            <person name="Green B.R."/>
            <person name="Grisdale C."/>
            <person name="Hempe F."/>
            <person name="Henrissat B."/>
            <person name="Hoppner M.P."/>
            <person name="Ishida K.-I."/>
            <person name="Kim E."/>
            <person name="Koreny L."/>
            <person name="Kroth P.G."/>
            <person name="Liu Y."/>
            <person name="Malik S.-B."/>
            <person name="Maier U.G."/>
            <person name="McRose D."/>
            <person name="Mock T."/>
            <person name="Neilson J.A."/>
            <person name="Onodera N.T."/>
            <person name="Poole A.M."/>
            <person name="Pritham E.J."/>
            <person name="Richards T.A."/>
            <person name="Rocap G."/>
            <person name="Roy S.W."/>
            <person name="Sarai C."/>
            <person name="Schaack S."/>
            <person name="Shirato S."/>
            <person name="Slamovits C.H."/>
            <person name="Spencer D.F."/>
            <person name="Suzuki S."/>
            <person name="Worden A.Z."/>
            <person name="Zauner S."/>
            <person name="Barry K."/>
            <person name="Bell C."/>
            <person name="Bharti A.K."/>
            <person name="Crow J.A."/>
            <person name="Grimwood J."/>
            <person name="Kramer R."/>
            <person name="Lindquist E."/>
            <person name="Lucas S."/>
            <person name="Salamov A."/>
            <person name="McFadden G.I."/>
            <person name="Lane C.E."/>
            <person name="Keeling P.J."/>
            <person name="Gray M.W."/>
            <person name="Grigoriev I.V."/>
            <person name="Archibald J.M."/>
        </authorList>
    </citation>
    <scope>NUCLEOTIDE SEQUENCE</scope>
    <source>
        <strain evidence="6">CCMP2712</strain>
    </source>
</reference>
<keyword evidence="6" id="KW-1185">Reference proteome</keyword>
<feature type="signal peptide" evidence="2">
    <location>
        <begin position="1"/>
        <end position="17"/>
    </location>
</feature>
<name>L1J437_GUITC</name>
<dbReference type="SUPFAM" id="SSF56300">
    <property type="entry name" value="Metallo-dependent phosphatases"/>
    <property type="match status" value="1"/>
</dbReference>
<dbReference type="PANTHER" id="PTHR33987">
    <property type="entry name" value="CALCINEURIN-LIKE METALLO-PHOSPHOESTERASE SUPERFAMILY PROTEIN"/>
    <property type="match status" value="1"/>
</dbReference>
<dbReference type="EnsemblProtists" id="EKX43266">
    <property type="protein sequence ID" value="EKX43266"/>
    <property type="gene ID" value="GUITHDRAFT_140586"/>
</dbReference>
<dbReference type="Pfam" id="PF09423">
    <property type="entry name" value="PhoD"/>
    <property type="match status" value="1"/>
</dbReference>
<keyword evidence="2" id="KW-0732">Signal</keyword>
<dbReference type="eggNOG" id="ENOG502QTSS">
    <property type="taxonomic scope" value="Eukaryota"/>
</dbReference>
<dbReference type="Proteomes" id="UP000011087">
    <property type="component" value="Unassembled WGS sequence"/>
</dbReference>
<dbReference type="InterPro" id="IPR018946">
    <property type="entry name" value="PhoD-like_MPP"/>
</dbReference>
<dbReference type="CDD" id="cd07389">
    <property type="entry name" value="MPP_PhoD"/>
    <property type="match status" value="1"/>
</dbReference>
<dbReference type="OrthoDB" id="2100241at2759"/>
<dbReference type="EMBL" id="JH993011">
    <property type="protein sequence ID" value="EKX43266.1"/>
    <property type="molecule type" value="Genomic_DNA"/>
</dbReference>
<feature type="domain" description="PhoD-like phosphatase metallophosphatase" evidence="3">
    <location>
        <begin position="144"/>
        <end position="322"/>
    </location>
</feature>
<keyword evidence="1" id="KW-1133">Transmembrane helix</keyword>
<dbReference type="InterPro" id="IPR029052">
    <property type="entry name" value="Metallo-depent_PP-like"/>
</dbReference>
<dbReference type="Gene3D" id="3.60.21.70">
    <property type="entry name" value="PhoD-like phosphatase"/>
    <property type="match status" value="1"/>
</dbReference>
<reference evidence="4 6" key="1">
    <citation type="journal article" date="2012" name="Nature">
        <title>Algal genomes reveal evolutionary mosaicism and the fate of nucleomorphs.</title>
        <authorList>
            <consortium name="DOE Joint Genome Institute"/>
            <person name="Curtis B.A."/>
            <person name="Tanifuji G."/>
            <person name="Burki F."/>
            <person name="Gruber A."/>
            <person name="Irimia M."/>
            <person name="Maruyama S."/>
            <person name="Arias M.C."/>
            <person name="Ball S.G."/>
            <person name="Gile G.H."/>
            <person name="Hirakawa Y."/>
            <person name="Hopkins J.F."/>
            <person name="Kuo A."/>
            <person name="Rensing S.A."/>
            <person name="Schmutz J."/>
            <person name="Symeonidi A."/>
            <person name="Elias M."/>
            <person name="Eveleigh R.J."/>
            <person name="Herman E.K."/>
            <person name="Klute M.J."/>
            <person name="Nakayama T."/>
            <person name="Obornik M."/>
            <person name="Reyes-Prieto A."/>
            <person name="Armbrust E.V."/>
            <person name="Aves S.J."/>
            <person name="Beiko R.G."/>
            <person name="Coutinho P."/>
            <person name="Dacks J.B."/>
            <person name="Durnford D.G."/>
            <person name="Fast N.M."/>
            <person name="Green B.R."/>
            <person name="Grisdale C.J."/>
            <person name="Hempel F."/>
            <person name="Henrissat B."/>
            <person name="Hoppner M.P."/>
            <person name="Ishida K."/>
            <person name="Kim E."/>
            <person name="Koreny L."/>
            <person name="Kroth P.G."/>
            <person name="Liu Y."/>
            <person name="Malik S.B."/>
            <person name="Maier U.G."/>
            <person name="McRose D."/>
            <person name="Mock T."/>
            <person name="Neilson J.A."/>
            <person name="Onodera N.T."/>
            <person name="Poole A.M."/>
            <person name="Pritham E.J."/>
            <person name="Richards T.A."/>
            <person name="Rocap G."/>
            <person name="Roy S.W."/>
            <person name="Sarai C."/>
            <person name="Schaack S."/>
            <person name="Shirato S."/>
            <person name="Slamovits C.H."/>
            <person name="Spencer D.F."/>
            <person name="Suzuki S."/>
            <person name="Worden A.Z."/>
            <person name="Zauner S."/>
            <person name="Barry K."/>
            <person name="Bell C."/>
            <person name="Bharti A.K."/>
            <person name="Crow J.A."/>
            <person name="Grimwood J."/>
            <person name="Kramer R."/>
            <person name="Lindquist E."/>
            <person name="Lucas S."/>
            <person name="Salamov A."/>
            <person name="McFadden G.I."/>
            <person name="Lane C.E."/>
            <person name="Keeling P.J."/>
            <person name="Gray M.W."/>
            <person name="Grigoriev I.V."/>
            <person name="Archibald J.M."/>
        </authorList>
    </citation>
    <scope>NUCLEOTIDE SEQUENCE</scope>
    <source>
        <strain evidence="4 6">CCMP2712</strain>
    </source>
</reference>
<dbReference type="GeneID" id="17299994"/>
<sequence>MAHTILLLFSQLSLVSSAVRWSGSLGPTSVRIAAEPASSTGLLLVSQHASLSPPLASFQVTSDKFVVEVSNLTSDSLYFYGFDASDVASFRTSSLEHKPLRIAFASCAWTGSRSKIFSRIAQLNPPPLVFIQAGDLHYQNIAEDSLARFEDAYHKVHSSPTQRELFSKMPIIYIWDDHDFGGNNAIGTSKSKPAALAAYRKFVPAKLAEEADGGAAGIFQAYSLNGVRVLVMDLRSQSTPAHGSTLGLQQRQWLLQQLASWRDYRLLLLVSSKPWLGVQGQDDWSGYAEERQLISDAIAELGVRNLVMVAGDAHMLAADDGSNTDFSTLSGAARGNASLRAGFPIFQAAPLSQLGSSKSGPYSHGCFAYRYFVNHQFGVMDVDGGDASSLCVRLRGYRDDKEAAEIEMKVCADSEHGLMKKGTRTSLSASQCSIPLAPPELVGTLLAGIILEGLLLLLQLFLCFTGRMNCCWECFASLQSLLLLFRRAPTSHPEVNFNELEDVQVEEKATQRRQQAKMCALVFLVQLAAVILIVVPVM</sequence>
<dbReference type="KEGG" id="gtt:GUITHDRAFT_140586"/>
<evidence type="ECO:0000313" key="6">
    <source>
        <dbReference type="Proteomes" id="UP000011087"/>
    </source>
</evidence>
<keyword evidence="1" id="KW-0472">Membrane</keyword>
<evidence type="ECO:0000259" key="3">
    <source>
        <dbReference type="Pfam" id="PF09423"/>
    </source>
</evidence>
<dbReference type="PaxDb" id="55529-EKX43266"/>
<proteinExistence type="predicted"/>
<evidence type="ECO:0000256" key="1">
    <source>
        <dbReference type="SAM" id="Phobius"/>
    </source>
</evidence>
<feature type="transmembrane region" description="Helical" evidence="1">
    <location>
        <begin position="518"/>
        <end position="537"/>
    </location>
</feature>
<dbReference type="InterPro" id="IPR038607">
    <property type="entry name" value="PhoD-like_sf"/>
</dbReference>
<protein>
    <recommendedName>
        <fullName evidence="3">PhoD-like phosphatase metallophosphatase domain-containing protein</fullName>
    </recommendedName>
</protein>
<gene>
    <name evidence="4" type="ORF">GUITHDRAFT_140586</name>
</gene>
<dbReference type="PANTHER" id="PTHR33987:SF1">
    <property type="entry name" value="CALCINEURIN-LIKE METALLO-PHOSPHOESTERASE SUPERFAMILY PROTEIN"/>
    <property type="match status" value="1"/>
</dbReference>
<reference evidence="5" key="3">
    <citation type="submission" date="2015-06" db="UniProtKB">
        <authorList>
            <consortium name="EnsemblProtists"/>
        </authorList>
    </citation>
    <scope>IDENTIFICATION</scope>
</reference>
<evidence type="ECO:0000313" key="5">
    <source>
        <dbReference type="EnsemblProtists" id="EKX43266"/>
    </source>
</evidence>